<reference evidence="1" key="1">
    <citation type="journal article" date="2015" name="Nature">
        <title>Complex archaea that bridge the gap between prokaryotes and eukaryotes.</title>
        <authorList>
            <person name="Spang A."/>
            <person name="Saw J.H."/>
            <person name="Jorgensen S.L."/>
            <person name="Zaremba-Niedzwiedzka K."/>
            <person name="Martijn J."/>
            <person name="Lind A.E."/>
            <person name="van Eijk R."/>
            <person name="Schleper C."/>
            <person name="Guy L."/>
            <person name="Ettema T.J."/>
        </authorList>
    </citation>
    <scope>NUCLEOTIDE SEQUENCE</scope>
</reference>
<name>A0A0F9M9L2_9ZZZZ</name>
<organism evidence="1">
    <name type="scientific">marine sediment metagenome</name>
    <dbReference type="NCBI Taxonomy" id="412755"/>
    <lineage>
        <taxon>unclassified sequences</taxon>
        <taxon>metagenomes</taxon>
        <taxon>ecological metagenomes</taxon>
    </lineage>
</organism>
<gene>
    <name evidence="1" type="ORF">LCGC14_1100480</name>
</gene>
<protein>
    <submittedName>
        <fullName evidence="1">Uncharacterized protein</fullName>
    </submittedName>
</protein>
<dbReference type="EMBL" id="LAZR01004954">
    <property type="protein sequence ID" value="KKN04140.1"/>
    <property type="molecule type" value="Genomic_DNA"/>
</dbReference>
<comment type="caution">
    <text evidence="1">The sequence shown here is derived from an EMBL/GenBank/DDBJ whole genome shotgun (WGS) entry which is preliminary data.</text>
</comment>
<sequence length="384" mass="41869">MPITDEAIKSLGVGPTELTPEERVQKLLETLDLPKAEEPKRFGRGKAFLAGLGDAFTAKATVRAGGTPPAIGASTLIRQRRLAGEEARRDNAEAARRDISNRLHIGLHLAKEDRRTKIAVEKIKVQAEIDKRQNTAEAGLRKAYIDKVIELGIDTGGLDLNTMETSAIKKLIDDHDPLEGFNATLENLPADMSPTNMRFNKDGSISFDLKKKGSEQAREFPAFLVKDMVDNGEEGVGQLFSDPATGELAEKVSASNRAKSRRNSADKILADIRKEALANDTDIRTGLPDLKNVAIAEVVLEVQDLGLQGANEEQIQKWYFEQVDLVVSAIERNKLSELDGTDIIEAVRQMISVKFGIQLPVRPNVPGIAPPDFSAKKSTGKGTS</sequence>
<proteinExistence type="predicted"/>
<accession>A0A0F9M9L2</accession>
<evidence type="ECO:0000313" key="1">
    <source>
        <dbReference type="EMBL" id="KKN04140.1"/>
    </source>
</evidence>
<dbReference type="AlphaFoldDB" id="A0A0F9M9L2"/>